<comment type="similarity">
    <text evidence="2 12">Belongs to the cytochrome ubiquinol oxidase subunit 1 family.</text>
</comment>
<dbReference type="InterPro" id="IPR002585">
    <property type="entry name" value="Cyt-d_ubiquinol_oxidase_su_1"/>
</dbReference>
<keyword evidence="9 12" id="KW-1133">Transmembrane helix</keyword>
<feature type="transmembrane region" description="Helical" evidence="12">
    <location>
        <begin position="70"/>
        <end position="91"/>
    </location>
</feature>
<evidence type="ECO:0000256" key="7">
    <source>
        <dbReference type="ARBA" id="ARBA00022723"/>
    </source>
</evidence>
<proteinExistence type="inferred from homology"/>
<dbReference type="AlphaFoldDB" id="A0A1H8I4H6"/>
<feature type="transmembrane region" description="Helical" evidence="12">
    <location>
        <begin position="329"/>
        <end position="355"/>
    </location>
</feature>
<dbReference type="PIRSF" id="PIRSF006446">
    <property type="entry name" value="Cyt_quinol_oxidase_1"/>
    <property type="match status" value="1"/>
</dbReference>
<dbReference type="GO" id="GO:0009055">
    <property type="term" value="F:electron transfer activity"/>
    <property type="evidence" value="ECO:0007669"/>
    <property type="project" value="UniProtKB-UniRule"/>
</dbReference>
<feature type="transmembrane region" description="Helical" evidence="12">
    <location>
        <begin position="231"/>
        <end position="248"/>
    </location>
</feature>
<keyword evidence="8 12" id="KW-0249">Electron transport</keyword>
<keyword evidence="6 12" id="KW-0812">Transmembrane</keyword>
<feature type="transmembrane region" description="Helical" evidence="12">
    <location>
        <begin position="188"/>
        <end position="211"/>
    </location>
</feature>
<evidence type="ECO:0000256" key="12">
    <source>
        <dbReference type="PIRNR" id="PIRNR006446"/>
    </source>
</evidence>
<feature type="transmembrane region" description="Helical" evidence="12">
    <location>
        <begin position="140"/>
        <end position="160"/>
    </location>
</feature>
<evidence type="ECO:0000313" key="14">
    <source>
        <dbReference type="Proteomes" id="UP000198553"/>
    </source>
</evidence>
<dbReference type="Proteomes" id="UP000198553">
    <property type="component" value="Unassembled WGS sequence"/>
</dbReference>
<evidence type="ECO:0000256" key="5">
    <source>
        <dbReference type="ARBA" id="ARBA00022617"/>
    </source>
</evidence>
<evidence type="ECO:0000256" key="1">
    <source>
        <dbReference type="ARBA" id="ARBA00004651"/>
    </source>
</evidence>
<evidence type="ECO:0000256" key="4">
    <source>
        <dbReference type="ARBA" id="ARBA00022475"/>
    </source>
</evidence>
<keyword evidence="14" id="KW-1185">Reference proteome</keyword>
<keyword evidence="11 12" id="KW-0472">Membrane</keyword>
<dbReference type="PANTHER" id="PTHR30365">
    <property type="entry name" value="CYTOCHROME D UBIQUINOL OXIDASE"/>
    <property type="match status" value="1"/>
</dbReference>
<keyword evidence="5 12" id="KW-0349">Heme</keyword>
<feature type="transmembrane region" description="Helical" evidence="12">
    <location>
        <begin position="111"/>
        <end position="128"/>
    </location>
</feature>
<evidence type="ECO:0000256" key="9">
    <source>
        <dbReference type="ARBA" id="ARBA00022989"/>
    </source>
</evidence>
<feature type="transmembrane region" description="Helical" evidence="12">
    <location>
        <begin position="27"/>
        <end position="49"/>
    </location>
</feature>
<evidence type="ECO:0000256" key="6">
    <source>
        <dbReference type="ARBA" id="ARBA00022692"/>
    </source>
</evidence>
<name>A0A1H8I4H6_9BACI</name>
<reference evidence="14" key="1">
    <citation type="submission" date="2016-10" db="EMBL/GenBank/DDBJ databases">
        <authorList>
            <person name="Varghese N."/>
            <person name="Submissions S."/>
        </authorList>
    </citation>
    <scope>NUCLEOTIDE SEQUENCE [LARGE SCALE GENOMIC DNA]</scope>
    <source>
        <strain evidence="14">B48,IBRC-M 10115,DSM 25386,CECT 8001</strain>
    </source>
</reference>
<dbReference type="GO" id="GO:0005886">
    <property type="term" value="C:plasma membrane"/>
    <property type="evidence" value="ECO:0007669"/>
    <property type="project" value="UniProtKB-SubCell"/>
</dbReference>
<organism evidence="13 14">
    <name type="scientific">Mesobacillus persicus</name>
    <dbReference type="NCBI Taxonomy" id="930146"/>
    <lineage>
        <taxon>Bacteria</taxon>
        <taxon>Bacillati</taxon>
        <taxon>Bacillota</taxon>
        <taxon>Bacilli</taxon>
        <taxon>Bacillales</taxon>
        <taxon>Bacillaceae</taxon>
        <taxon>Mesobacillus</taxon>
    </lineage>
</organism>
<gene>
    <name evidence="13" type="ORF">SAMN05192533_11637</name>
</gene>
<dbReference type="Pfam" id="PF01654">
    <property type="entry name" value="Cyt_bd_oxida_I"/>
    <property type="match status" value="1"/>
</dbReference>
<evidence type="ECO:0000256" key="3">
    <source>
        <dbReference type="ARBA" id="ARBA00022448"/>
    </source>
</evidence>
<dbReference type="GO" id="GO:0016682">
    <property type="term" value="F:oxidoreductase activity, acting on diphenols and related substances as donors, oxygen as acceptor"/>
    <property type="evidence" value="ECO:0007669"/>
    <property type="project" value="TreeGrafter"/>
</dbReference>
<keyword evidence="3 12" id="KW-0813">Transport</keyword>
<evidence type="ECO:0000313" key="13">
    <source>
        <dbReference type="EMBL" id="SEN62718.1"/>
    </source>
</evidence>
<sequence length="465" mass="51516">MKGKVCRKDVTIMDDLLIARSLFGTTMAFHIIFATIGVGLPLMILIAELMYQKTKDLEYVVMAKRWTKAFAVLLGVGIPTGTIAGVQLSLLWPGFMEVIGRVMPLPFQIEIYAFFVEALFMSIYVYAAERIAPWMRIASLILVALGALASAVLITNVHAFQGTPAGFRYENGQFVDIDPWAAFFNPSFFVTATHVALSAYVTGAFIVASVAAFKMLRNEYGSRIYHFHQKALMISLVVGGIASFLTATNGHTAAQYLHQYQPEKLAAAEGLFETQSHAPLAIGGFTDRETETVKWGIEIPWALSFLAGNSFDTVVVGLNDFPEEWWPPLFVHTLFNAMVLIGSLLIFIAIAGLAWKKFLKKDRFPKWFLWILVTSGPLAIIAIESGWILACSGRQPWVIYRFLSTAQAATTATDLGILFILFAGVYVILGTAVVLVLLYFFRKNTVMDDIDRAEKKNVPLFSTNS</sequence>
<dbReference type="GO" id="GO:0020037">
    <property type="term" value="F:heme binding"/>
    <property type="evidence" value="ECO:0007669"/>
    <property type="project" value="TreeGrafter"/>
</dbReference>
<evidence type="ECO:0000256" key="2">
    <source>
        <dbReference type="ARBA" id="ARBA00009819"/>
    </source>
</evidence>
<dbReference type="EMBL" id="FOBW01000016">
    <property type="protein sequence ID" value="SEN62718.1"/>
    <property type="molecule type" value="Genomic_DNA"/>
</dbReference>
<feature type="transmembrane region" description="Helical" evidence="12">
    <location>
        <begin position="367"/>
        <end position="390"/>
    </location>
</feature>
<evidence type="ECO:0000256" key="8">
    <source>
        <dbReference type="ARBA" id="ARBA00022982"/>
    </source>
</evidence>
<protein>
    <submittedName>
        <fullName evidence="13">Cytochrome bd-I ubiquinol oxidase subunit 1 apoprotein</fullName>
    </submittedName>
</protein>
<comment type="subcellular location">
    <subcellularLocation>
        <location evidence="1">Cell membrane</location>
        <topology evidence="1">Multi-pass membrane protein</topology>
    </subcellularLocation>
</comment>
<keyword evidence="7 12" id="KW-0479">Metal-binding</keyword>
<dbReference type="GO" id="GO:0019646">
    <property type="term" value="P:aerobic electron transport chain"/>
    <property type="evidence" value="ECO:0007669"/>
    <property type="project" value="InterPro"/>
</dbReference>
<accession>A0A1H8I4H6</accession>
<dbReference type="GO" id="GO:0070069">
    <property type="term" value="C:cytochrome complex"/>
    <property type="evidence" value="ECO:0007669"/>
    <property type="project" value="UniProtKB-UniRule"/>
</dbReference>
<keyword evidence="10 12" id="KW-0408">Iron</keyword>
<dbReference type="STRING" id="930146.SAMN05192533_11637"/>
<evidence type="ECO:0000256" key="10">
    <source>
        <dbReference type="ARBA" id="ARBA00023004"/>
    </source>
</evidence>
<evidence type="ECO:0000256" key="11">
    <source>
        <dbReference type="ARBA" id="ARBA00023136"/>
    </source>
</evidence>
<keyword evidence="4 12" id="KW-1003">Cell membrane</keyword>
<dbReference type="GO" id="GO:0046872">
    <property type="term" value="F:metal ion binding"/>
    <property type="evidence" value="ECO:0007669"/>
    <property type="project" value="UniProtKB-UniRule"/>
</dbReference>
<feature type="transmembrane region" description="Helical" evidence="12">
    <location>
        <begin position="417"/>
        <end position="441"/>
    </location>
</feature>
<dbReference type="PANTHER" id="PTHR30365:SF14">
    <property type="entry name" value="CYTOCHROME BD MENAQUINOL OXIDASE SUBUNIT I-RELATED"/>
    <property type="match status" value="1"/>
</dbReference>